<sequence length="158" mass="17732">MCSNDGKLSHLLYERCGTVRYMAPEVGLELGHSLPADVYSFGILLWEICSLKKPYARIESTSDFYRIVFKKGARPKLSKEWSSNLKDIMTNCWLPTANNRPTMHEVKSKIHAHAREVADSGNSGSSGNNNNVRRSSLFRKFYPCLGPCPASTSSRTSR</sequence>
<accession>A0ABD3NBA7</accession>
<dbReference type="Proteomes" id="UP001530293">
    <property type="component" value="Unassembled WGS sequence"/>
</dbReference>
<evidence type="ECO:0000256" key="2">
    <source>
        <dbReference type="ARBA" id="ARBA00022679"/>
    </source>
</evidence>
<keyword evidence="2" id="KW-0808">Transferase</keyword>
<dbReference type="Pfam" id="PF07714">
    <property type="entry name" value="PK_Tyr_Ser-Thr"/>
    <property type="match status" value="1"/>
</dbReference>
<comment type="caution">
    <text evidence="7">The sequence shown here is derived from an EMBL/GenBank/DDBJ whole genome shotgun (WGS) entry which is preliminary data.</text>
</comment>
<evidence type="ECO:0000256" key="1">
    <source>
        <dbReference type="ARBA" id="ARBA00022527"/>
    </source>
</evidence>
<dbReference type="PROSITE" id="PS50011">
    <property type="entry name" value="PROTEIN_KINASE_DOM"/>
    <property type="match status" value="1"/>
</dbReference>
<evidence type="ECO:0000313" key="8">
    <source>
        <dbReference type="Proteomes" id="UP001530293"/>
    </source>
</evidence>
<reference evidence="7 8" key="1">
    <citation type="submission" date="2024-10" db="EMBL/GenBank/DDBJ databases">
        <title>Updated reference genomes for cyclostephanoid diatoms.</title>
        <authorList>
            <person name="Roberts W.R."/>
            <person name="Alverson A.J."/>
        </authorList>
    </citation>
    <scope>NUCLEOTIDE SEQUENCE [LARGE SCALE GENOMIC DNA]</scope>
    <source>
        <strain evidence="7 8">AJA232-27</strain>
    </source>
</reference>
<evidence type="ECO:0000313" key="7">
    <source>
        <dbReference type="EMBL" id="KAL3771561.1"/>
    </source>
</evidence>
<gene>
    <name evidence="7" type="ORF">ACHAWU_003736</name>
</gene>
<dbReference type="GO" id="GO:0005524">
    <property type="term" value="F:ATP binding"/>
    <property type="evidence" value="ECO:0007669"/>
    <property type="project" value="UniProtKB-KW"/>
</dbReference>
<dbReference type="GO" id="GO:0004674">
    <property type="term" value="F:protein serine/threonine kinase activity"/>
    <property type="evidence" value="ECO:0007669"/>
    <property type="project" value="UniProtKB-KW"/>
</dbReference>
<dbReference type="AlphaFoldDB" id="A0ABD3NBA7"/>
<keyword evidence="3" id="KW-0547">Nucleotide-binding</keyword>
<protein>
    <recommendedName>
        <fullName evidence="6">Protein kinase domain-containing protein</fullName>
    </recommendedName>
</protein>
<proteinExistence type="predicted"/>
<keyword evidence="4" id="KW-0418">Kinase</keyword>
<evidence type="ECO:0000259" key="6">
    <source>
        <dbReference type="PROSITE" id="PS50011"/>
    </source>
</evidence>
<dbReference type="InterPro" id="IPR011009">
    <property type="entry name" value="Kinase-like_dom_sf"/>
</dbReference>
<dbReference type="PANTHER" id="PTHR46716">
    <property type="entry name" value="MITOGEN-ACTIVATED PROTEIN KINASE KINASE KINASE 7"/>
    <property type="match status" value="1"/>
</dbReference>
<dbReference type="Gene3D" id="1.10.510.10">
    <property type="entry name" value="Transferase(Phosphotransferase) domain 1"/>
    <property type="match status" value="1"/>
</dbReference>
<dbReference type="InterPro" id="IPR000719">
    <property type="entry name" value="Prot_kinase_dom"/>
</dbReference>
<feature type="domain" description="Protein kinase" evidence="6">
    <location>
        <begin position="1"/>
        <end position="114"/>
    </location>
</feature>
<dbReference type="PANTHER" id="PTHR46716:SF1">
    <property type="entry name" value="MITOGEN-ACTIVATED PROTEIN KINASE KINASE KINASE 7"/>
    <property type="match status" value="1"/>
</dbReference>
<name>A0ABD3NBA7_9STRA</name>
<dbReference type="InterPro" id="IPR001245">
    <property type="entry name" value="Ser-Thr/Tyr_kinase_cat_dom"/>
</dbReference>
<organism evidence="7 8">
    <name type="scientific">Discostella pseudostelligera</name>
    <dbReference type="NCBI Taxonomy" id="259834"/>
    <lineage>
        <taxon>Eukaryota</taxon>
        <taxon>Sar</taxon>
        <taxon>Stramenopiles</taxon>
        <taxon>Ochrophyta</taxon>
        <taxon>Bacillariophyta</taxon>
        <taxon>Coscinodiscophyceae</taxon>
        <taxon>Thalassiosirophycidae</taxon>
        <taxon>Stephanodiscales</taxon>
        <taxon>Stephanodiscaceae</taxon>
        <taxon>Discostella</taxon>
    </lineage>
</organism>
<dbReference type="SUPFAM" id="SSF56112">
    <property type="entry name" value="Protein kinase-like (PK-like)"/>
    <property type="match status" value="1"/>
</dbReference>
<evidence type="ECO:0000256" key="4">
    <source>
        <dbReference type="ARBA" id="ARBA00022777"/>
    </source>
</evidence>
<keyword evidence="1" id="KW-0723">Serine/threonine-protein kinase</keyword>
<evidence type="ECO:0000256" key="3">
    <source>
        <dbReference type="ARBA" id="ARBA00022741"/>
    </source>
</evidence>
<evidence type="ECO:0000256" key="5">
    <source>
        <dbReference type="ARBA" id="ARBA00022840"/>
    </source>
</evidence>
<keyword evidence="5" id="KW-0067">ATP-binding</keyword>
<keyword evidence="8" id="KW-1185">Reference proteome</keyword>
<dbReference type="EMBL" id="JALLBG020000023">
    <property type="protein sequence ID" value="KAL3771561.1"/>
    <property type="molecule type" value="Genomic_DNA"/>
</dbReference>